<evidence type="ECO:0008006" key="4">
    <source>
        <dbReference type="Google" id="ProtNLM"/>
    </source>
</evidence>
<dbReference type="AlphaFoldDB" id="A0A2V3ZTD6"/>
<organism evidence="2 3">
    <name type="scientific">Marinifilum breve</name>
    <dbReference type="NCBI Taxonomy" id="2184082"/>
    <lineage>
        <taxon>Bacteria</taxon>
        <taxon>Pseudomonadati</taxon>
        <taxon>Bacteroidota</taxon>
        <taxon>Bacteroidia</taxon>
        <taxon>Marinilabiliales</taxon>
        <taxon>Marinifilaceae</taxon>
    </lineage>
</organism>
<keyword evidence="1" id="KW-0732">Signal</keyword>
<name>A0A2V3ZTD6_9BACT</name>
<comment type="caution">
    <text evidence="2">The sequence shown here is derived from an EMBL/GenBank/DDBJ whole genome shotgun (WGS) entry which is preliminary data.</text>
</comment>
<sequence>MKTLILNFFLIALLSVASAQKNQELNYINYHTQLNQAKLLIAQSKYDKALEIHQNVFRQYPKHFYKDVHNACVSAIKCKKNKVARNLAEELVSLGYQLEEFQKNAFKDFRNSKEWKGFLKTYPKLRLQYESGLNQDLREKYHQLYLEDQKVASNQYGYGEFKNDSAMLALSKRLKEYYKEDGIPDFIHQSDSMYTKYYILYRHYFGMKNNADNTPEIKEKSGIYKEIDALNWKKILLQELSEGNIDPQFYSNAVMYNDYSNPFGKAAIKIDFDKETVSPFMSLKPEQVAKKNANRLAIGLMPLSDDNKEILANTWYAKYPFKAIKDSISKTKNASLLDKIMLKTKVELQVYNSFPHANQDEFFIDDFSKINEKYNHGFKDLPTADDK</sequence>
<evidence type="ECO:0000256" key="1">
    <source>
        <dbReference type="SAM" id="SignalP"/>
    </source>
</evidence>
<accession>A0A2V3ZTD6</accession>
<dbReference type="EMBL" id="QFLI01000010">
    <property type="protein sequence ID" value="PXX96979.1"/>
    <property type="molecule type" value="Genomic_DNA"/>
</dbReference>
<feature type="chain" id="PRO_5015995770" description="Tetratricopeptide repeat protein" evidence="1">
    <location>
        <begin position="20"/>
        <end position="387"/>
    </location>
</feature>
<dbReference type="OrthoDB" id="1429559at2"/>
<dbReference type="Proteomes" id="UP000248079">
    <property type="component" value="Unassembled WGS sequence"/>
</dbReference>
<gene>
    <name evidence="2" type="ORF">DF185_18300</name>
</gene>
<evidence type="ECO:0000313" key="3">
    <source>
        <dbReference type="Proteomes" id="UP000248079"/>
    </source>
</evidence>
<keyword evidence="3" id="KW-1185">Reference proteome</keyword>
<protein>
    <recommendedName>
        <fullName evidence="4">Tetratricopeptide repeat protein</fullName>
    </recommendedName>
</protein>
<evidence type="ECO:0000313" key="2">
    <source>
        <dbReference type="EMBL" id="PXX96979.1"/>
    </source>
</evidence>
<dbReference type="RefSeq" id="WP_110362332.1">
    <property type="nucleotide sequence ID" value="NZ_QFLI01000010.1"/>
</dbReference>
<proteinExistence type="predicted"/>
<reference evidence="2 3" key="1">
    <citation type="submission" date="2018-05" db="EMBL/GenBank/DDBJ databases">
        <title>Marinifilum breve JC075T sp. nov., a marine bacterium isolated from Yongle Blue Hole in the South China Sea.</title>
        <authorList>
            <person name="Fu T."/>
        </authorList>
    </citation>
    <scope>NUCLEOTIDE SEQUENCE [LARGE SCALE GENOMIC DNA]</scope>
    <source>
        <strain evidence="2 3">JC075</strain>
    </source>
</reference>
<feature type="signal peptide" evidence="1">
    <location>
        <begin position="1"/>
        <end position="19"/>
    </location>
</feature>